<feature type="domain" description="Glycosyltransferase subfamily 4-like N-terminal" evidence="1">
    <location>
        <begin position="86"/>
        <end position="204"/>
    </location>
</feature>
<dbReference type="RefSeq" id="WP_090992799.1">
    <property type="nucleotide sequence ID" value="NZ_FOPP01000003.1"/>
</dbReference>
<keyword evidence="3" id="KW-1185">Reference proteome</keyword>
<dbReference type="AlphaFoldDB" id="A0A1I2VVZ5"/>
<name>A0A1I2VVZ5_9SPHI</name>
<reference evidence="2 3" key="1">
    <citation type="submission" date="2016-10" db="EMBL/GenBank/DDBJ databases">
        <authorList>
            <person name="de Groot N.N."/>
        </authorList>
    </citation>
    <scope>NUCLEOTIDE SEQUENCE [LARGE SCALE GENOMIC DNA]</scope>
    <source>
        <strain evidence="2 3">DSM 18684</strain>
    </source>
</reference>
<proteinExistence type="predicted"/>
<protein>
    <recommendedName>
        <fullName evidence="1">Glycosyltransferase subfamily 4-like N-terminal domain-containing protein</fullName>
    </recommendedName>
</protein>
<organism evidence="2 3">
    <name type="scientific">Pedobacter insulae</name>
    <dbReference type="NCBI Taxonomy" id="414048"/>
    <lineage>
        <taxon>Bacteria</taxon>
        <taxon>Pseudomonadati</taxon>
        <taxon>Bacteroidota</taxon>
        <taxon>Sphingobacteriia</taxon>
        <taxon>Sphingobacteriales</taxon>
        <taxon>Sphingobacteriaceae</taxon>
        <taxon>Pedobacter</taxon>
    </lineage>
</organism>
<gene>
    <name evidence="2" type="ORF">SAMN04489864_103295</name>
</gene>
<dbReference type="InterPro" id="IPR028098">
    <property type="entry name" value="Glyco_trans_4-like_N"/>
</dbReference>
<evidence type="ECO:0000313" key="2">
    <source>
        <dbReference type="EMBL" id="SFG93182.1"/>
    </source>
</evidence>
<sequence length="423" mass="48787">MPKVLIISPYFPPSNAADMQRVRTSLPYFEKFGWIPEIVCVEEKYSDLTKDHLLLKSVPPNIKIHRVEAFSKKWTSKLGLGSIALRSIWFYKSYVNRLLQKEKFDLIYFSTTQFPVCILGSYWKGKFNIPYVIDVQDPWHTEYYQSKPKSERPKKYWFSYRLNKYLEPIAMKEVDGLISVSKDYVSSLIERYPKLANKPSDIIPFGSHVLDFEIANCHIKSKSIELDSSKLNIVYVGAVGHIMRESITFLCNALAQLKISNYQLYRQIQFYFIGTSYAPNNEGFPTVLPLAKSYAIEDVITEQPNRIGYFESLATLKEASALLILGSDDQAYNPSKIFTYALAEKPVIAIFKSESPAKHLINQYCEATILDYEGKSAVKEFELSIKNLVEKYPHSLINETVLKLNKAQEFTERQCNLFNKIIK</sequence>
<dbReference type="Proteomes" id="UP000199666">
    <property type="component" value="Unassembled WGS sequence"/>
</dbReference>
<dbReference type="Pfam" id="PF13439">
    <property type="entry name" value="Glyco_transf_4"/>
    <property type="match status" value="1"/>
</dbReference>
<dbReference type="OrthoDB" id="846071at2"/>
<dbReference type="Gene3D" id="3.40.50.2000">
    <property type="entry name" value="Glycogen Phosphorylase B"/>
    <property type="match status" value="1"/>
</dbReference>
<evidence type="ECO:0000259" key="1">
    <source>
        <dbReference type="Pfam" id="PF13439"/>
    </source>
</evidence>
<dbReference type="EMBL" id="FOPP01000003">
    <property type="protein sequence ID" value="SFG93182.1"/>
    <property type="molecule type" value="Genomic_DNA"/>
</dbReference>
<dbReference type="STRING" id="414048.SAMN04489864_103295"/>
<accession>A0A1I2VVZ5</accession>
<evidence type="ECO:0000313" key="3">
    <source>
        <dbReference type="Proteomes" id="UP000199666"/>
    </source>
</evidence>
<dbReference type="SUPFAM" id="SSF53756">
    <property type="entry name" value="UDP-Glycosyltransferase/glycogen phosphorylase"/>
    <property type="match status" value="1"/>
</dbReference>
<dbReference type="GO" id="GO:0016757">
    <property type="term" value="F:glycosyltransferase activity"/>
    <property type="evidence" value="ECO:0007669"/>
    <property type="project" value="UniProtKB-ARBA"/>
</dbReference>